<keyword evidence="1" id="KW-0489">Methyltransferase</keyword>
<dbReference type="Pfam" id="PF13489">
    <property type="entry name" value="Methyltransf_23"/>
    <property type="match status" value="1"/>
</dbReference>
<proteinExistence type="predicted"/>
<keyword evidence="1" id="KW-0808">Transferase</keyword>
<name>A0A545TFQ9_9GAMM</name>
<comment type="caution">
    <text evidence="1">The sequence shown here is derived from an EMBL/GenBank/DDBJ whole genome shotgun (WGS) entry which is preliminary data.</text>
</comment>
<accession>A0A545TFQ9</accession>
<dbReference type="SUPFAM" id="SSF53335">
    <property type="entry name" value="S-adenosyl-L-methionine-dependent methyltransferases"/>
    <property type="match status" value="1"/>
</dbReference>
<evidence type="ECO:0000313" key="2">
    <source>
        <dbReference type="Proteomes" id="UP000319732"/>
    </source>
</evidence>
<gene>
    <name evidence="1" type="ORF">FKG94_15775</name>
</gene>
<dbReference type="PANTHER" id="PTHR43861">
    <property type="entry name" value="TRANS-ACONITATE 2-METHYLTRANSFERASE-RELATED"/>
    <property type="match status" value="1"/>
</dbReference>
<dbReference type="RefSeq" id="WP_142905276.1">
    <property type="nucleotide sequence ID" value="NZ_ML660095.1"/>
</dbReference>
<evidence type="ECO:0000313" key="1">
    <source>
        <dbReference type="EMBL" id="TQV76067.1"/>
    </source>
</evidence>
<dbReference type="InterPro" id="IPR029063">
    <property type="entry name" value="SAM-dependent_MTases_sf"/>
</dbReference>
<reference evidence="1 2" key="1">
    <citation type="submission" date="2019-06" db="EMBL/GenBank/DDBJ databases">
        <title>Whole genome sequence for Cellvibrionaceae sp. R142.</title>
        <authorList>
            <person name="Wang G."/>
        </authorList>
    </citation>
    <scope>NUCLEOTIDE SEQUENCE [LARGE SCALE GENOMIC DNA]</scope>
    <source>
        <strain evidence="1 2">R142</strain>
    </source>
</reference>
<sequence>MDPVQIPTRETVRFITDHAHNRARVLEVGCGSGEVAEALKTRGHQVVAIDTDAAAVARARQRGVDARVAHWPQFIENPFDVIVFTRSLHHIQPLAAALDEAAKLLAPGGAVMVEDFAFDELKPAFAGWFYELLALLEASAALPYPDTALREELLAVQRGHSLHRDHHLHTATTLRDALSARFRLTHLATAPYLYRYICREVAATPQGGAVVEAALALERSLGEIDSDCWIGRRFVARKPG</sequence>
<dbReference type="Gene3D" id="3.40.50.150">
    <property type="entry name" value="Vaccinia Virus protein VP39"/>
    <property type="match status" value="1"/>
</dbReference>
<dbReference type="CDD" id="cd02440">
    <property type="entry name" value="AdoMet_MTases"/>
    <property type="match status" value="1"/>
</dbReference>
<organism evidence="1 2">
    <name type="scientific">Exilibacterium tricleocarpae</name>
    <dbReference type="NCBI Taxonomy" id="2591008"/>
    <lineage>
        <taxon>Bacteria</taxon>
        <taxon>Pseudomonadati</taxon>
        <taxon>Pseudomonadota</taxon>
        <taxon>Gammaproteobacteria</taxon>
        <taxon>Cellvibrionales</taxon>
        <taxon>Cellvibrionaceae</taxon>
        <taxon>Exilibacterium</taxon>
    </lineage>
</organism>
<protein>
    <submittedName>
        <fullName evidence="1">Class I SAM-dependent methyltransferase</fullName>
    </submittedName>
</protein>
<dbReference type="AlphaFoldDB" id="A0A545TFQ9"/>
<dbReference type="GO" id="GO:0032259">
    <property type="term" value="P:methylation"/>
    <property type="evidence" value="ECO:0007669"/>
    <property type="project" value="UniProtKB-KW"/>
</dbReference>
<dbReference type="EMBL" id="VHSG01000015">
    <property type="protein sequence ID" value="TQV76067.1"/>
    <property type="molecule type" value="Genomic_DNA"/>
</dbReference>
<dbReference type="OrthoDB" id="3696043at2"/>
<dbReference type="Proteomes" id="UP000319732">
    <property type="component" value="Unassembled WGS sequence"/>
</dbReference>
<keyword evidence="2" id="KW-1185">Reference proteome</keyword>
<dbReference type="GO" id="GO:0008168">
    <property type="term" value="F:methyltransferase activity"/>
    <property type="evidence" value="ECO:0007669"/>
    <property type="project" value="UniProtKB-KW"/>
</dbReference>